<dbReference type="PANTHER" id="PTHR35526:SF3">
    <property type="entry name" value="ANTI-SIGMA-F FACTOR RSBW"/>
    <property type="match status" value="1"/>
</dbReference>
<evidence type="ECO:0000313" key="4">
    <source>
        <dbReference type="EMBL" id="UGS36548.1"/>
    </source>
</evidence>
<name>A0A9E6XYV0_9ACTN</name>
<dbReference type="NCBIfam" id="NF041045">
    <property type="entry name" value="RsbA_anti_sig"/>
    <property type="match status" value="1"/>
</dbReference>
<dbReference type="KEGG" id="sbae:DSM104329_02954"/>
<keyword evidence="1" id="KW-0418">Kinase</keyword>
<keyword evidence="1" id="KW-0808">Transferase</keyword>
<dbReference type="RefSeq" id="WP_259310615.1">
    <property type="nucleotide sequence ID" value="NZ_CP087164.1"/>
</dbReference>
<evidence type="ECO:0000259" key="3">
    <source>
        <dbReference type="Pfam" id="PF14417"/>
    </source>
</evidence>
<dbReference type="GO" id="GO:0004674">
    <property type="term" value="F:protein serine/threonine kinase activity"/>
    <property type="evidence" value="ECO:0007669"/>
    <property type="project" value="UniProtKB-KW"/>
</dbReference>
<evidence type="ECO:0000259" key="2">
    <source>
        <dbReference type="Pfam" id="PF13581"/>
    </source>
</evidence>
<dbReference type="CDD" id="cd16936">
    <property type="entry name" value="HATPase_RsbW-like"/>
    <property type="match status" value="1"/>
</dbReference>
<proteinExistence type="predicted"/>
<dbReference type="SUPFAM" id="SSF55874">
    <property type="entry name" value="ATPase domain of HSP90 chaperone/DNA topoisomerase II/histidine kinase"/>
    <property type="match status" value="1"/>
</dbReference>
<keyword evidence="1" id="KW-0723">Serine/threonine-protein kinase</keyword>
<dbReference type="InterPro" id="IPR036890">
    <property type="entry name" value="HATPase_C_sf"/>
</dbReference>
<organism evidence="4 5">
    <name type="scientific">Capillimicrobium parvum</name>
    <dbReference type="NCBI Taxonomy" id="2884022"/>
    <lineage>
        <taxon>Bacteria</taxon>
        <taxon>Bacillati</taxon>
        <taxon>Actinomycetota</taxon>
        <taxon>Thermoleophilia</taxon>
        <taxon>Solirubrobacterales</taxon>
        <taxon>Capillimicrobiaceae</taxon>
        <taxon>Capillimicrobium</taxon>
    </lineage>
</organism>
<evidence type="ECO:0008006" key="6">
    <source>
        <dbReference type="Google" id="ProtNLM"/>
    </source>
</evidence>
<dbReference type="Pfam" id="PF13581">
    <property type="entry name" value="HATPase_c_2"/>
    <property type="match status" value="1"/>
</dbReference>
<dbReference type="Proteomes" id="UP001162834">
    <property type="component" value="Chromosome"/>
</dbReference>
<dbReference type="InterPro" id="IPR047718">
    <property type="entry name" value="RsbA-like_anti_sig"/>
</dbReference>
<dbReference type="InterPro" id="IPR050267">
    <property type="entry name" value="Anti-sigma-factor_SerPK"/>
</dbReference>
<dbReference type="EMBL" id="CP087164">
    <property type="protein sequence ID" value="UGS36548.1"/>
    <property type="molecule type" value="Genomic_DNA"/>
</dbReference>
<protein>
    <recommendedName>
        <fullName evidence="6">Sensor histidine kinase</fullName>
    </recommendedName>
</protein>
<dbReference type="InterPro" id="IPR003594">
    <property type="entry name" value="HATPase_dom"/>
</dbReference>
<dbReference type="Pfam" id="PF14417">
    <property type="entry name" value="MEDS"/>
    <property type="match status" value="1"/>
</dbReference>
<dbReference type="AlphaFoldDB" id="A0A9E6XYV0"/>
<accession>A0A9E6XYV0</accession>
<reference evidence="4" key="1">
    <citation type="journal article" date="2022" name="Int. J. Syst. Evol. Microbiol.">
        <title>Pseudomonas aegrilactucae sp. nov. and Pseudomonas morbosilactucae sp. nov., pathogens causing bacterial rot of lettuce in Japan.</title>
        <authorList>
            <person name="Sawada H."/>
            <person name="Fujikawa T."/>
            <person name="Satou M."/>
        </authorList>
    </citation>
    <scope>NUCLEOTIDE SEQUENCE</scope>
    <source>
        <strain evidence="4">0166_1</strain>
    </source>
</reference>
<sequence length="314" mass="33414">MGLPATSAPPATAFRHEALFYTRGVDGFVDEIAPRVAGTLREGGHAAVAAPTDRVQRLQSVFGAEERLQLLDMTEIGVNPARIIPAWRDLADRALAEGGPFLGVGEPVWVGRSAAELDECHRHEALINVAFGDDPAWQLICPYDADGLPPKVIADARMTHPAVHDGGACCHAPVDGVAAFNALERPLSLVPPDAVTMRFRRNDLATVRVLAGGCAAAAGLSHSRSGDLLLAVTELTANSIRHGGGSGLLSMWARDGEVVAQSRDAGHVTDVMAGRRRPGLDDTSGRGLWIMNQLCDLVQIRRSDRGTVVRLIVR</sequence>
<feature type="domain" description="Histidine kinase/HSP90-like ATPase" evidence="2">
    <location>
        <begin position="202"/>
        <end position="312"/>
    </location>
</feature>
<evidence type="ECO:0000256" key="1">
    <source>
        <dbReference type="ARBA" id="ARBA00022527"/>
    </source>
</evidence>
<keyword evidence="5" id="KW-1185">Reference proteome</keyword>
<dbReference type="InterPro" id="IPR025847">
    <property type="entry name" value="MEDS_domain"/>
</dbReference>
<dbReference type="Gene3D" id="3.30.565.10">
    <property type="entry name" value="Histidine kinase-like ATPase, C-terminal domain"/>
    <property type="match status" value="1"/>
</dbReference>
<feature type="domain" description="MEDS" evidence="3">
    <location>
        <begin position="15"/>
        <end position="161"/>
    </location>
</feature>
<dbReference type="PANTHER" id="PTHR35526">
    <property type="entry name" value="ANTI-SIGMA-F FACTOR RSBW-RELATED"/>
    <property type="match status" value="1"/>
</dbReference>
<evidence type="ECO:0000313" key="5">
    <source>
        <dbReference type="Proteomes" id="UP001162834"/>
    </source>
</evidence>
<gene>
    <name evidence="4" type="ORF">DSM104329_02954</name>
</gene>